<keyword evidence="3" id="KW-0560">Oxidoreductase</keyword>
<dbReference type="InterPro" id="IPR000627">
    <property type="entry name" value="Intradiol_dOase_C"/>
</dbReference>
<dbReference type="Proteomes" id="UP000214603">
    <property type="component" value="Unassembled WGS sequence"/>
</dbReference>
<dbReference type="NCBIfam" id="TIGR02423">
    <property type="entry name" value="protocat_alph"/>
    <property type="match status" value="1"/>
</dbReference>
<evidence type="ECO:0000259" key="4">
    <source>
        <dbReference type="Pfam" id="PF00775"/>
    </source>
</evidence>
<sequence>MTTLKQTPSQTVGPFFAYGLTPEQYNYDLRSAFTAVLAEEQVPGEHIVLAGQVLDGAGKPVGDAMLELFQADAAGQRVESVEQIAASGFTGFGRVGTGTDARQRYVVHTVKPGACDGEAPHIDVILTMRGMLNHLYTRIYFDDEAQANGTDALLQSVPEDRRATLLARRDTQGGRVVYHFDITMQGERETVFFDV</sequence>
<dbReference type="PANTHER" id="PTHR33711:SF9">
    <property type="entry name" value="PROTOCATECHUATE 3,4-DIOXYGENASE ALPHA CHAIN"/>
    <property type="match status" value="1"/>
</dbReference>
<dbReference type="EMBL" id="NJIH01000005">
    <property type="protein sequence ID" value="OWT60583.1"/>
    <property type="molecule type" value="Genomic_DNA"/>
</dbReference>
<dbReference type="PANTHER" id="PTHR33711">
    <property type="entry name" value="DIOXYGENASE, PUTATIVE (AFU_ORTHOLOGUE AFUA_2G02910)-RELATED"/>
    <property type="match status" value="1"/>
</dbReference>
<comment type="similarity">
    <text evidence="1">Belongs to the intradiol ring-cleavage dioxygenase family.</text>
</comment>
<dbReference type="GO" id="GO:0018578">
    <property type="term" value="F:protocatechuate 3,4-dioxygenase activity"/>
    <property type="evidence" value="ECO:0007669"/>
    <property type="project" value="InterPro"/>
</dbReference>
<dbReference type="Pfam" id="PF00775">
    <property type="entry name" value="Dioxygenase_C"/>
    <property type="match status" value="1"/>
</dbReference>
<dbReference type="Gene3D" id="2.60.130.10">
    <property type="entry name" value="Aromatic compound dioxygenase"/>
    <property type="match status" value="1"/>
</dbReference>
<dbReference type="CDD" id="cd03463">
    <property type="entry name" value="3_4-PCD_alpha"/>
    <property type="match status" value="1"/>
</dbReference>
<dbReference type="AlphaFoldDB" id="A0A225MJR9"/>
<evidence type="ECO:0000256" key="1">
    <source>
        <dbReference type="ARBA" id="ARBA00007825"/>
    </source>
</evidence>
<organism evidence="5 6">
    <name type="scientific">Candidimonas nitroreducens</name>
    <dbReference type="NCBI Taxonomy" id="683354"/>
    <lineage>
        <taxon>Bacteria</taxon>
        <taxon>Pseudomonadati</taxon>
        <taxon>Pseudomonadota</taxon>
        <taxon>Betaproteobacteria</taxon>
        <taxon>Burkholderiales</taxon>
        <taxon>Alcaligenaceae</taxon>
        <taxon>Candidimonas</taxon>
    </lineage>
</organism>
<dbReference type="RefSeq" id="WP_088603283.1">
    <property type="nucleotide sequence ID" value="NZ_NJIH01000005.1"/>
</dbReference>
<feature type="domain" description="Intradiol ring-cleavage dioxygenases" evidence="4">
    <location>
        <begin position="38"/>
        <end position="185"/>
    </location>
</feature>
<accession>A0A225MJR9</accession>
<dbReference type="SUPFAM" id="SSF49482">
    <property type="entry name" value="Aromatic compound dioxygenase"/>
    <property type="match status" value="1"/>
</dbReference>
<comment type="caution">
    <text evidence="5">The sequence shown here is derived from an EMBL/GenBank/DDBJ whole genome shotgun (WGS) entry which is preliminary data.</text>
</comment>
<protein>
    <submittedName>
        <fullName evidence="5">Protocatechuate 3,4-dioxygenase subunit alpha</fullName>
    </submittedName>
</protein>
<reference evidence="6" key="1">
    <citation type="submission" date="2017-06" db="EMBL/GenBank/DDBJ databases">
        <title>Herbaspirillum phytohormonus sp. nov., isolated from the root nodule of Robinia pseudoacacia in lead-zinc mine.</title>
        <authorList>
            <person name="Fan M."/>
            <person name="Lin Y."/>
        </authorList>
    </citation>
    <scope>NUCLEOTIDE SEQUENCE [LARGE SCALE GENOMIC DNA]</scope>
    <source>
        <strain evidence="6">SC-089</strain>
    </source>
</reference>
<evidence type="ECO:0000313" key="5">
    <source>
        <dbReference type="EMBL" id="OWT60583.1"/>
    </source>
</evidence>
<gene>
    <name evidence="5" type="primary">pcaG</name>
    <name evidence="5" type="ORF">CEY11_10145</name>
</gene>
<dbReference type="InterPro" id="IPR012786">
    <property type="entry name" value="Protocat_dOase_a"/>
</dbReference>
<keyword evidence="2 5" id="KW-0223">Dioxygenase</keyword>
<evidence type="ECO:0000313" key="6">
    <source>
        <dbReference type="Proteomes" id="UP000214603"/>
    </source>
</evidence>
<proteinExistence type="inferred from homology"/>
<dbReference type="InterPro" id="IPR050770">
    <property type="entry name" value="Intradiol_RC_Dioxygenase"/>
</dbReference>
<name>A0A225MJR9_9BURK</name>
<dbReference type="OrthoDB" id="9805815at2"/>
<evidence type="ECO:0000256" key="2">
    <source>
        <dbReference type="ARBA" id="ARBA00022964"/>
    </source>
</evidence>
<keyword evidence="6" id="KW-1185">Reference proteome</keyword>
<dbReference type="GO" id="GO:0008199">
    <property type="term" value="F:ferric iron binding"/>
    <property type="evidence" value="ECO:0007669"/>
    <property type="project" value="InterPro"/>
</dbReference>
<dbReference type="InterPro" id="IPR015889">
    <property type="entry name" value="Intradiol_dOase_core"/>
</dbReference>
<evidence type="ECO:0000256" key="3">
    <source>
        <dbReference type="ARBA" id="ARBA00023002"/>
    </source>
</evidence>